<keyword evidence="6" id="KW-1185">Reference proteome</keyword>
<sequence>MESADVSANEEKLEPGVRIELENLNTCTDEINRLEVALDDANATFRHILSESTQHLRYLATKLGSCIERARPYYKAKDASRKAQMECQKAAVQFHHANEIYQAAEETISMAEERFLSRKGNWEINSAWQDMLNRATRKKLEAEKRRVSSEQKHHETALLFTQAERKTQQLERRLQRHIVKSKAYFEYKESLEQQLQQQKQKIQHLQLEVAVAKQKYADSLQNLECISARIHARREFVLEECATPKPVKFDSGDRPTNQYLEATEGQRLLPSPAISRTVSSDVEEEDESFDGGRADEEKTDWSLLQASIQNLTLQMASERGLTQEEIDSRIQKCIQRHGEDGNDDPTAADSATDSTAADEIQVSLPGDDNAETKDTVGNSKLM</sequence>
<organism evidence="5">
    <name type="scientific">Darwinula stevensoni</name>
    <dbReference type="NCBI Taxonomy" id="69355"/>
    <lineage>
        <taxon>Eukaryota</taxon>
        <taxon>Metazoa</taxon>
        <taxon>Ecdysozoa</taxon>
        <taxon>Arthropoda</taxon>
        <taxon>Crustacea</taxon>
        <taxon>Oligostraca</taxon>
        <taxon>Ostracoda</taxon>
        <taxon>Podocopa</taxon>
        <taxon>Podocopida</taxon>
        <taxon>Darwinulocopina</taxon>
        <taxon>Darwinuloidea</taxon>
        <taxon>Darwinulidae</taxon>
        <taxon>Darwinula</taxon>
    </lineage>
</organism>
<evidence type="ECO:0008006" key="7">
    <source>
        <dbReference type="Google" id="ProtNLM"/>
    </source>
</evidence>
<evidence type="ECO:0000256" key="3">
    <source>
        <dbReference type="SAM" id="Coils"/>
    </source>
</evidence>
<feature type="region of interest" description="Disordered" evidence="4">
    <location>
        <begin position="262"/>
        <end position="298"/>
    </location>
</feature>
<proteinExistence type="inferred from homology"/>
<comment type="similarity">
    <text evidence="1">Belongs to the SH3BP5 family.</text>
</comment>
<dbReference type="OrthoDB" id="446789at2759"/>
<feature type="coiled-coil region" evidence="3">
    <location>
        <begin position="125"/>
        <end position="215"/>
    </location>
</feature>
<evidence type="ECO:0000313" key="6">
    <source>
        <dbReference type="Proteomes" id="UP000677054"/>
    </source>
</evidence>
<dbReference type="PANTHER" id="PTHR19423:SF1">
    <property type="entry name" value="SH3 DOMAIN-BINDING PROTEIN 5"/>
    <property type="match status" value="1"/>
</dbReference>
<dbReference type="EMBL" id="LR901111">
    <property type="protein sequence ID" value="CAD7247809.1"/>
    <property type="molecule type" value="Genomic_DNA"/>
</dbReference>
<reference evidence="5" key="1">
    <citation type="submission" date="2020-11" db="EMBL/GenBank/DDBJ databases">
        <authorList>
            <person name="Tran Van P."/>
        </authorList>
    </citation>
    <scope>NUCLEOTIDE SEQUENCE</scope>
</reference>
<dbReference type="Proteomes" id="UP000677054">
    <property type="component" value="Unassembled WGS sequence"/>
</dbReference>
<evidence type="ECO:0000256" key="1">
    <source>
        <dbReference type="ARBA" id="ARBA00007796"/>
    </source>
</evidence>
<dbReference type="InterPro" id="IPR007940">
    <property type="entry name" value="SH3BP5"/>
</dbReference>
<evidence type="ECO:0000256" key="2">
    <source>
        <dbReference type="ARBA" id="ARBA00023054"/>
    </source>
</evidence>
<evidence type="ECO:0000256" key="4">
    <source>
        <dbReference type="SAM" id="MobiDB-lite"/>
    </source>
</evidence>
<dbReference type="Pfam" id="PF05276">
    <property type="entry name" value="SH3BP5"/>
    <property type="match status" value="1"/>
</dbReference>
<feature type="region of interest" description="Disordered" evidence="4">
    <location>
        <begin position="336"/>
        <end position="382"/>
    </location>
</feature>
<protein>
    <recommendedName>
        <fullName evidence="7">SH3 domain-binding protein 5-like protein</fullName>
    </recommendedName>
</protein>
<gene>
    <name evidence="5" type="ORF">DSTB1V02_LOCUS7634</name>
</gene>
<name>A0A7R8XC45_9CRUS</name>
<keyword evidence="2 3" id="KW-0175">Coiled coil</keyword>
<dbReference type="PANTHER" id="PTHR19423">
    <property type="entry name" value="SH3 DOMAIN-BINDING PROTEIN 5"/>
    <property type="match status" value="1"/>
</dbReference>
<evidence type="ECO:0000313" key="5">
    <source>
        <dbReference type="EMBL" id="CAD7247809.1"/>
    </source>
</evidence>
<dbReference type="GO" id="GO:0035556">
    <property type="term" value="P:intracellular signal transduction"/>
    <property type="evidence" value="ECO:0007669"/>
    <property type="project" value="InterPro"/>
</dbReference>
<dbReference type="AlphaFoldDB" id="A0A7R8XC45"/>
<dbReference type="GO" id="GO:0005737">
    <property type="term" value="C:cytoplasm"/>
    <property type="evidence" value="ECO:0007669"/>
    <property type="project" value="TreeGrafter"/>
</dbReference>
<dbReference type="GO" id="GO:0004860">
    <property type="term" value="F:protein kinase inhibitor activity"/>
    <property type="evidence" value="ECO:0007669"/>
    <property type="project" value="TreeGrafter"/>
</dbReference>
<dbReference type="EMBL" id="CAJPEV010001594">
    <property type="protein sequence ID" value="CAG0893421.1"/>
    <property type="molecule type" value="Genomic_DNA"/>
</dbReference>
<accession>A0A7R8XC45</accession>
<feature type="compositionally biased region" description="Low complexity" evidence="4">
    <location>
        <begin position="344"/>
        <end position="358"/>
    </location>
</feature>